<dbReference type="Proteomes" id="UP000199400">
    <property type="component" value="Unassembled WGS sequence"/>
</dbReference>
<reference evidence="6" key="1">
    <citation type="submission" date="2016-10" db="EMBL/GenBank/DDBJ databases">
        <authorList>
            <person name="Varghese N."/>
            <person name="Submissions S."/>
        </authorList>
    </citation>
    <scope>NUCLEOTIDE SEQUENCE [LARGE SCALE GENOMIC DNA]</scope>
    <source>
        <strain evidence="6">ATCC 25963</strain>
    </source>
</reference>
<name>A0A1I2DCX6_9BACT</name>
<dbReference type="InterPro" id="IPR051799">
    <property type="entry name" value="NADH_flavin_oxidoreductase"/>
</dbReference>
<dbReference type="InterPro" id="IPR001155">
    <property type="entry name" value="OxRdtase_FMN_N"/>
</dbReference>
<accession>A0A1I2DCX6</accession>
<evidence type="ECO:0000256" key="3">
    <source>
        <dbReference type="SAM" id="MobiDB-lite"/>
    </source>
</evidence>
<proteinExistence type="predicted"/>
<dbReference type="EMBL" id="FOMX01000019">
    <property type="protein sequence ID" value="SFE78298.1"/>
    <property type="molecule type" value="Genomic_DNA"/>
</dbReference>
<sequence>MISWPGPVTNQLFEPCTIGPVRLRNRSIRAAAFEGMCPGHLPSPELLAYHREVAEGGVGMTTVAYAAVEQSGLSFPHQLWLRPEAVPGLRALTDVVHVYPAAYLPEYARKAGAVRVEINPEERPPRCRSRRTDRTPRSPPERRRGWAR</sequence>
<feature type="region of interest" description="Disordered" evidence="3">
    <location>
        <begin position="119"/>
        <end position="148"/>
    </location>
</feature>
<gene>
    <name evidence="5" type="ORF">SAMN02745121_05527</name>
</gene>
<dbReference type="GO" id="GO:0016491">
    <property type="term" value="F:oxidoreductase activity"/>
    <property type="evidence" value="ECO:0007669"/>
    <property type="project" value="UniProtKB-KW"/>
</dbReference>
<evidence type="ECO:0000256" key="2">
    <source>
        <dbReference type="ARBA" id="ARBA00023002"/>
    </source>
</evidence>
<evidence type="ECO:0000259" key="4">
    <source>
        <dbReference type="Pfam" id="PF00724"/>
    </source>
</evidence>
<protein>
    <submittedName>
        <fullName evidence="5">NADH:flavin oxidoreductase / NADH oxidase family protein</fullName>
    </submittedName>
</protein>
<organism evidence="5 6">
    <name type="scientific">Nannocystis exedens</name>
    <dbReference type="NCBI Taxonomy" id="54"/>
    <lineage>
        <taxon>Bacteria</taxon>
        <taxon>Pseudomonadati</taxon>
        <taxon>Myxococcota</taxon>
        <taxon>Polyangia</taxon>
        <taxon>Nannocystales</taxon>
        <taxon>Nannocystaceae</taxon>
        <taxon>Nannocystis</taxon>
    </lineage>
</organism>
<dbReference type="GO" id="GO:0010181">
    <property type="term" value="F:FMN binding"/>
    <property type="evidence" value="ECO:0007669"/>
    <property type="project" value="InterPro"/>
</dbReference>
<dbReference type="PANTHER" id="PTHR43656">
    <property type="entry name" value="BINDING OXIDOREDUCTASE, PUTATIVE (AFU_ORTHOLOGUE AFUA_2G08260)-RELATED"/>
    <property type="match status" value="1"/>
</dbReference>
<dbReference type="PANTHER" id="PTHR43656:SF2">
    <property type="entry name" value="BINDING OXIDOREDUCTASE, PUTATIVE (AFU_ORTHOLOGUE AFUA_2G08260)-RELATED"/>
    <property type="match status" value="1"/>
</dbReference>
<keyword evidence="1" id="KW-0285">Flavoprotein</keyword>
<evidence type="ECO:0000313" key="5">
    <source>
        <dbReference type="EMBL" id="SFE78298.1"/>
    </source>
</evidence>
<keyword evidence="6" id="KW-1185">Reference proteome</keyword>
<dbReference type="Pfam" id="PF00724">
    <property type="entry name" value="Oxidored_FMN"/>
    <property type="match status" value="1"/>
</dbReference>
<keyword evidence="2" id="KW-0560">Oxidoreductase</keyword>
<dbReference type="STRING" id="54.SAMN02745121_05527"/>
<evidence type="ECO:0000256" key="1">
    <source>
        <dbReference type="ARBA" id="ARBA00022630"/>
    </source>
</evidence>
<feature type="domain" description="NADH:flavin oxidoreductase/NADH oxidase N-terminal" evidence="4">
    <location>
        <begin position="11"/>
        <end position="103"/>
    </location>
</feature>
<dbReference type="AlphaFoldDB" id="A0A1I2DCX6"/>
<dbReference type="InterPro" id="IPR013785">
    <property type="entry name" value="Aldolase_TIM"/>
</dbReference>
<dbReference type="SUPFAM" id="SSF51395">
    <property type="entry name" value="FMN-linked oxidoreductases"/>
    <property type="match status" value="1"/>
</dbReference>
<evidence type="ECO:0000313" key="6">
    <source>
        <dbReference type="Proteomes" id="UP000199400"/>
    </source>
</evidence>
<dbReference type="Gene3D" id="3.20.20.70">
    <property type="entry name" value="Aldolase class I"/>
    <property type="match status" value="1"/>
</dbReference>